<name>A0ACC2HUF3_9PEZI</name>
<dbReference type="EMBL" id="JAPESX010002782">
    <property type="protein sequence ID" value="KAJ8106601.1"/>
    <property type="molecule type" value="Genomic_DNA"/>
</dbReference>
<protein>
    <submittedName>
        <fullName evidence="1">Uncharacterized protein</fullName>
    </submittedName>
</protein>
<accession>A0ACC2HUF3</accession>
<keyword evidence="2" id="KW-1185">Reference proteome</keyword>
<dbReference type="Proteomes" id="UP001153334">
    <property type="component" value="Unassembled WGS sequence"/>
</dbReference>
<comment type="caution">
    <text evidence="1">The sequence shown here is derived from an EMBL/GenBank/DDBJ whole genome shotgun (WGS) entry which is preliminary data.</text>
</comment>
<evidence type="ECO:0000313" key="1">
    <source>
        <dbReference type="EMBL" id="KAJ8106601.1"/>
    </source>
</evidence>
<organism evidence="1 2">
    <name type="scientific">Nemania bipapillata</name>
    <dbReference type="NCBI Taxonomy" id="110536"/>
    <lineage>
        <taxon>Eukaryota</taxon>
        <taxon>Fungi</taxon>
        <taxon>Dikarya</taxon>
        <taxon>Ascomycota</taxon>
        <taxon>Pezizomycotina</taxon>
        <taxon>Sordariomycetes</taxon>
        <taxon>Xylariomycetidae</taxon>
        <taxon>Xylariales</taxon>
        <taxon>Xylariaceae</taxon>
        <taxon>Nemania</taxon>
    </lineage>
</organism>
<evidence type="ECO:0000313" key="2">
    <source>
        <dbReference type="Proteomes" id="UP001153334"/>
    </source>
</evidence>
<reference evidence="1" key="1">
    <citation type="submission" date="2022-11" db="EMBL/GenBank/DDBJ databases">
        <title>Genome Sequence of Nemania bipapillata.</title>
        <authorList>
            <person name="Buettner E."/>
        </authorList>
    </citation>
    <scope>NUCLEOTIDE SEQUENCE</scope>
    <source>
        <strain evidence="1">CP14</strain>
    </source>
</reference>
<gene>
    <name evidence="1" type="ORF">ONZ43_g7012</name>
</gene>
<proteinExistence type="predicted"/>
<sequence>MVAPQPPSQVSTGPTKDKPFKVIIVGGGVGGLSLAHCLEKANIDYILLEKGVIAPPWGTSISIHPNGCRILDQIGALEEVEKRCVPMNRFFNRGPDGHPFVYDYFFKSVLERTGYTTLTLERRLFLKALYDTLRHQERVHEHQCVRNVIENNGSVSVVMDDGSEHTGDLVVGADGVHSLCRELMWNKANETIEGYITAAEKRSKCPLTAFAD</sequence>